<protein>
    <submittedName>
        <fullName evidence="2">Uncharacterized protein</fullName>
    </submittedName>
</protein>
<proteinExistence type="predicted"/>
<dbReference type="AlphaFoldDB" id="A0AAN8ZLZ8"/>
<keyword evidence="3" id="KW-1185">Reference proteome</keyword>
<dbReference type="PANTHER" id="PTHR34555">
    <property type="entry name" value="INTEGRAL MEMBRANE HEMOLYSIN-III-LIKE PROTEIN"/>
    <property type="match status" value="1"/>
</dbReference>
<reference evidence="2 3" key="1">
    <citation type="submission" date="2023-12" db="EMBL/GenBank/DDBJ databases">
        <title>A high-quality genome assembly for Dillenia turbinata (Dilleniales).</title>
        <authorList>
            <person name="Chanderbali A."/>
        </authorList>
    </citation>
    <scope>NUCLEOTIDE SEQUENCE [LARGE SCALE GENOMIC DNA]</scope>
    <source>
        <strain evidence="2">LSX21</strain>
        <tissue evidence="2">Leaf</tissue>
    </source>
</reference>
<organism evidence="2 3">
    <name type="scientific">Dillenia turbinata</name>
    <dbReference type="NCBI Taxonomy" id="194707"/>
    <lineage>
        <taxon>Eukaryota</taxon>
        <taxon>Viridiplantae</taxon>
        <taxon>Streptophyta</taxon>
        <taxon>Embryophyta</taxon>
        <taxon>Tracheophyta</taxon>
        <taxon>Spermatophyta</taxon>
        <taxon>Magnoliopsida</taxon>
        <taxon>eudicotyledons</taxon>
        <taxon>Gunneridae</taxon>
        <taxon>Pentapetalae</taxon>
        <taxon>Dilleniales</taxon>
        <taxon>Dilleniaceae</taxon>
        <taxon>Dillenia</taxon>
    </lineage>
</organism>
<evidence type="ECO:0000313" key="3">
    <source>
        <dbReference type="Proteomes" id="UP001370490"/>
    </source>
</evidence>
<evidence type="ECO:0000313" key="2">
    <source>
        <dbReference type="EMBL" id="KAK6946529.1"/>
    </source>
</evidence>
<gene>
    <name evidence="2" type="ORF">RJ641_014073</name>
</gene>
<dbReference type="Proteomes" id="UP001370490">
    <property type="component" value="Unassembled WGS sequence"/>
</dbReference>
<sequence length="237" mass="26162">MLATKSLENSQSVNKRDPLIDVAKVSSIKRTLSETLHGPISHEPPNSNPANGHLVYVRRKTESESGKGSICDKIQSSDDYVQSMKSSADEKATEQESQLKELIVASNEAISSIPTALLTSSSSGEPADPSSLGDTVTKLQPVEANHISHSLVLPSVNSTKDKKHLEDYYVWLQMKLKQLDQSDQQDYVEMLRSLSSVELSSHAVELEKRTIRLLLDEGKELRRTKALNVLGRVVKKS</sequence>
<feature type="region of interest" description="Disordered" evidence="1">
    <location>
        <begin position="34"/>
        <end position="54"/>
    </location>
</feature>
<name>A0AAN8ZLZ8_9MAGN</name>
<dbReference type="EMBL" id="JBAMMX010000002">
    <property type="protein sequence ID" value="KAK6946529.1"/>
    <property type="molecule type" value="Genomic_DNA"/>
</dbReference>
<accession>A0AAN8ZLZ8</accession>
<comment type="caution">
    <text evidence="2">The sequence shown here is derived from an EMBL/GenBank/DDBJ whole genome shotgun (WGS) entry which is preliminary data.</text>
</comment>
<dbReference type="PANTHER" id="PTHR34555:SF1">
    <property type="entry name" value="INTEGRAL MEMBRANE HEMOLYSIN-III-LIKE PROTEIN"/>
    <property type="match status" value="1"/>
</dbReference>
<evidence type="ECO:0000256" key="1">
    <source>
        <dbReference type="SAM" id="MobiDB-lite"/>
    </source>
</evidence>